<evidence type="ECO:0000313" key="8">
    <source>
        <dbReference type="EMBL" id="TRY73575.1"/>
    </source>
</evidence>
<dbReference type="CDD" id="cd18186">
    <property type="entry name" value="BTB_POZ_ZBTB_KLHL-like"/>
    <property type="match status" value="1"/>
</dbReference>
<dbReference type="Pfam" id="PF00096">
    <property type="entry name" value="zf-C2H2"/>
    <property type="match status" value="1"/>
</dbReference>
<evidence type="ECO:0000259" key="6">
    <source>
        <dbReference type="PROSITE" id="PS50097"/>
    </source>
</evidence>
<evidence type="ECO:0000259" key="7">
    <source>
        <dbReference type="PROSITE" id="PS50157"/>
    </source>
</evidence>
<dbReference type="InterPro" id="IPR011333">
    <property type="entry name" value="SKP1/BTB/POZ_sf"/>
</dbReference>
<gene>
    <name evidence="8" type="ORF">TCAL_05037</name>
</gene>
<keyword evidence="1" id="KW-0479">Metal-binding</keyword>
<evidence type="ECO:0000256" key="3">
    <source>
        <dbReference type="ARBA" id="ARBA00022771"/>
    </source>
</evidence>
<dbReference type="InterPro" id="IPR000210">
    <property type="entry name" value="BTB/POZ_dom"/>
</dbReference>
<dbReference type="AlphaFoldDB" id="A0A553P7B8"/>
<name>A0A553P7B8_TIGCA</name>
<dbReference type="GO" id="GO:0005634">
    <property type="term" value="C:nucleus"/>
    <property type="evidence" value="ECO:0007669"/>
    <property type="project" value="TreeGrafter"/>
</dbReference>
<dbReference type="InterPro" id="IPR036236">
    <property type="entry name" value="Znf_C2H2_sf"/>
</dbReference>
<accession>A0A553P7B8</accession>
<organism evidence="8 9">
    <name type="scientific">Tigriopus californicus</name>
    <name type="common">Marine copepod</name>
    <dbReference type="NCBI Taxonomy" id="6832"/>
    <lineage>
        <taxon>Eukaryota</taxon>
        <taxon>Metazoa</taxon>
        <taxon>Ecdysozoa</taxon>
        <taxon>Arthropoda</taxon>
        <taxon>Crustacea</taxon>
        <taxon>Multicrustacea</taxon>
        <taxon>Hexanauplia</taxon>
        <taxon>Copepoda</taxon>
        <taxon>Harpacticoida</taxon>
        <taxon>Harpacticidae</taxon>
        <taxon>Tigriopus</taxon>
    </lineage>
</organism>
<dbReference type="Gene3D" id="3.30.160.60">
    <property type="entry name" value="Classic Zinc Finger"/>
    <property type="match status" value="2"/>
</dbReference>
<dbReference type="Gene3D" id="3.30.710.10">
    <property type="entry name" value="Potassium Channel Kv1.1, Chain A"/>
    <property type="match status" value="1"/>
</dbReference>
<dbReference type="PROSITE" id="PS00028">
    <property type="entry name" value="ZINC_FINGER_C2H2_1"/>
    <property type="match status" value="4"/>
</dbReference>
<evidence type="ECO:0000256" key="1">
    <source>
        <dbReference type="ARBA" id="ARBA00022723"/>
    </source>
</evidence>
<dbReference type="PANTHER" id="PTHR24379:SF127">
    <property type="entry name" value="BLOODY FINGERS-RELATED"/>
    <property type="match status" value="1"/>
</dbReference>
<dbReference type="SUPFAM" id="SSF57667">
    <property type="entry name" value="beta-beta-alpha zinc fingers"/>
    <property type="match status" value="2"/>
</dbReference>
<dbReference type="GO" id="GO:0000981">
    <property type="term" value="F:DNA-binding transcription factor activity, RNA polymerase II-specific"/>
    <property type="evidence" value="ECO:0007669"/>
    <property type="project" value="TreeGrafter"/>
</dbReference>
<dbReference type="EMBL" id="VCGU01000007">
    <property type="protein sequence ID" value="TRY73575.1"/>
    <property type="molecule type" value="Genomic_DNA"/>
</dbReference>
<feature type="domain" description="BTB" evidence="6">
    <location>
        <begin position="25"/>
        <end position="84"/>
    </location>
</feature>
<evidence type="ECO:0000256" key="4">
    <source>
        <dbReference type="ARBA" id="ARBA00022833"/>
    </source>
</evidence>
<dbReference type="GO" id="GO:0000977">
    <property type="term" value="F:RNA polymerase II transcription regulatory region sequence-specific DNA binding"/>
    <property type="evidence" value="ECO:0007669"/>
    <property type="project" value="TreeGrafter"/>
</dbReference>
<evidence type="ECO:0000256" key="5">
    <source>
        <dbReference type="PROSITE-ProRule" id="PRU00042"/>
    </source>
</evidence>
<dbReference type="PANTHER" id="PTHR24379">
    <property type="entry name" value="KRAB AND ZINC FINGER DOMAIN-CONTAINING"/>
    <property type="match status" value="1"/>
</dbReference>
<feature type="domain" description="C2H2-type" evidence="7">
    <location>
        <begin position="491"/>
        <end position="519"/>
    </location>
</feature>
<keyword evidence="9" id="KW-1185">Reference proteome</keyword>
<evidence type="ECO:0000313" key="9">
    <source>
        <dbReference type="Proteomes" id="UP000318571"/>
    </source>
</evidence>
<comment type="caution">
    <text evidence="8">The sequence shown here is derived from an EMBL/GenBank/DDBJ whole genome shotgun (WGS) entry which is preliminary data.</text>
</comment>
<proteinExistence type="predicted"/>
<reference evidence="8 9" key="1">
    <citation type="journal article" date="2018" name="Nat. Ecol. Evol.">
        <title>Genomic signatures of mitonuclear coevolution across populations of Tigriopus californicus.</title>
        <authorList>
            <person name="Barreto F.S."/>
            <person name="Watson E.T."/>
            <person name="Lima T.G."/>
            <person name="Willett C.S."/>
            <person name="Edmands S."/>
            <person name="Li W."/>
            <person name="Burton R.S."/>
        </authorList>
    </citation>
    <scope>NUCLEOTIDE SEQUENCE [LARGE SCALE GENOMIC DNA]</scope>
    <source>
        <strain evidence="8 9">San Diego</strain>
    </source>
</reference>
<keyword evidence="2" id="KW-0677">Repeat</keyword>
<dbReference type="SUPFAM" id="SSF54695">
    <property type="entry name" value="POZ domain"/>
    <property type="match status" value="1"/>
</dbReference>
<dbReference type="GO" id="GO:0008270">
    <property type="term" value="F:zinc ion binding"/>
    <property type="evidence" value="ECO:0007669"/>
    <property type="project" value="UniProtKB-KW"/>
</dbReference>
<dbReference type="SMART" id="SM00355">
    <property type="entry name" value="ZnF_C2H2"/>
    <property type="match status" value="8"/>
</dbReference>
<sequence length="615" mass="69731">MVLFQCDPEVRQEVLAAILGQDQFHDVDLVAQGGIRFSSHRLILGSSAQVFHDILVDDQGIHAQEIHLPDFRPSQLKELLDFVYGRAREPLTSDLGRFLALNRKVALQGGGSRKRKRLEGLDKSLIASQKFHKLLVNSYATLNVEASSPLTLVDFESQCQSLETEAAFRALIGLRQLSDGSFEGQAMAYSQPKAQKMASQFDEVSLAIREVTGFSAGHWLFQSHYFTRQGLKVPKVVESLKAGLKERMEPFTNEQVEKILSGDQIQSVIKSGKSRGLPELEKLSVISVSMTDDIPFDHLDDVVFVYFHSSSKKIFFKQIEVQEKDVNQTAELWARTLLDVWANSSNSKIPKSQFLIERFHSVSESMIVFSAAQGLLESREVRCPDCGEVFSLTTSKEREAFQDHTRNHQVEKFKCECDVVLTSNVDKIKHIQLAHSNGKFLKCEDCEFIGIEAEVTEHRTKQHQTFICDVCATVSKNLAKHKNHVKKHVPIKCKDCPEEFIGKANLLEHRTKVHGDRFPCKWCGKVFSATWKLKTHITGAHATPRFMCDLCGQEFRLKTTMYRHKISVHIKNRPFVCRYGCGADYNDECNLRTHEKKTHGGAFQGASFNHIYKNL</sequence>
<keyword evidence="4" id="KW-0862">Zinc</keyword>
<dbReference type="Pfam" id="PF00651">
    <property type="entry name" value="BTB"/>
    <property type="match status" value="1"/>
</dbReference>
<dbReference type="Proteomes" id="UP000318571">
    <property type="component" value="Chromosome 3"/>
</dbReference>
<protein>
    <recommendedName>
        <fullName evidence="10">BTB domain-containing protein</fullName>
    </recommendedName>
</protein>
<keyword evidence="3 5" id="KW-0863">Zinc-finger</keyword>
<feature type="domain" description="C2H2-type" evidence="7">
    <location>
        <begin position="575"/>
        <end position="604"/>
    </location>
</feature>
<evidence type="ECO:0008006" key="10">
    <source>
        <dbReference type="Google" id="ProtNLM"/>
    </source>
</evidence>
<feature type="domain" description="C2H2-type" evidence="7">
    <location>
        <begin position="546"/>
        <end position="574"/>
    </location>
</feature>
<dbReference type="PROSITE" id="PS50157">
    <property type="entry name" value="ZINC_FINGER_C2H2_2"/>
    <property type="match status" value="4"/>
</dbReference>
<dbReference type="InterPro" id="IPR013087">
    <property type="entry name" value="Znf_C2H2_type"/>
</dbReference>
<dbReference type="PROSITE" id="PS50097">
    <property type="entry name" value="BTB"/>
    <property type="match status" value="1"/>
</dbReference>
<dbReference type="STRING" id="6832.A0A553P7B8"/>
<evidence type="ECO:0000256" key="2">
    <source>
        <dbReference type="ARBA" id="ARBA00022737"/>
    </source>
</evidence>
<feature type="domain" description="C2H2-type" evidence="7">
    <location>
        <begin position="518"/>
        <end position="546"/>
    </location>
</feature>